<feature type="region of interest" description="Disordered" evidence="1">
    <location>
        <begin position="342"/>
        <end position="451"/>
    </location>
</feature>
<evidence type="ECO:0000259" key="3">
    <source>
        <dbReference type="Pfam" id="PF22936"/>
    </source>
</evidence>
<evidence type="ECO:0000259" key="2">
    <source>
        <dbReference type="Pfam" id="PF07727"/>
    </source>
</evidence>
<reference evidence="4 5" key="1">
    <citation type="journal article" date="2018" name="BMC Genomics">
        <title>Comparative genome analyses reveal sequence features reflecting distinct modes of host-adaptation between dicot and monocot powdery mildew.</title>
        <authorList>
            <person name="Wu Y."/>
            <person name="Ma X."/>
            <person name="Pan Z."/>
            <person name="Kale S.D."/>
            <person name="Song Y."/>
            <person name="King H."/>
            <person name="Zhang Q."/>
            <person name="Presley C."/>
            <person name="Deng X."/>
            <person name="Wei C.I."/>
            <person name="Xiao S."/>
        </authorList>
    </citation>
    <scope>NUCLEOTIDE SEQUENCE [LARGE SCALE GENOMIC DNA]</scope>
    <source>
        <strain evidence="4">UMSG3</strain>
    </source>
</reference>
<dbReference type="STRING" id="62708.A0A420HJ35"/>
<accession>A0A420HJ35</accession>
<sequence length="840" mass="93956">MGPYRPQNKRGSPSKTVKFADESKAFWSETEDNFESSDENELEIVTDDEVSVYVTDEVRKNLQRSDSFISDTGCTNDMTDEYHLFTSKLIPISRRWIKVGGGKLFSDYKGSVLLKCPDGSSGVLHDVLLVEGLGVNLLSAKIFCERNNAKGMFDDKNLFFLDQNNNLILSAKLDNGLYKVDHISGPSERALTSQEDNLERDDHIKFKENVKGSSITDLRLWVKSGLEFNEGQSDSTPAVRKPRGRPIDILKTKPLSSGGGSFCLNNNSSTCKTQSEKLPVIPMPDSNKFDPSVDNNPIIILPENDTNNTLPNPTQIHNQTIPSALKTKFLCKEPEHDIVVSDIQGQKYNTSDKSKNSSRKKAQINAVPKSDSRDSTQNIKSEGTEKNLRRSKRFEVRKEDISSSNKSIKTLMSSTNASSSIAKPVSSTEKTKTARSIENSSTKLPSASSEISSLTKLPQTVYKPTSRLLNLNTENLERKTLNSIHRQSDRNQKIPQSHTMELAPTPKIENSIEPNTNISSSSISLDTLLSNRLLQIEPATAKPFITKSNGDNNKDLSHVPSLDLMVIDNDKPKVYTGEKRKRYTIDDNETDNSHRNKILRAMLAIIDIVEDADDDNTENALLSDLLVSTALIRQEIPIPRTYKQAVNDPTYGKMWREVIEEEIKSLTANQTWEEVFKPYNANLISIKWVFTVKLKPDGSLDRFKARLVAKGFTQRLGTDYEDTFAPTVQMATLRAFLAICAVEDLEIAHFDIKNAFTEASPEASLFLRAPEGVDVKPGNALKIIRSLYGLKQAARDWNQLLKKKILGWGFVQSLADPCLFTHPIKRINILIYVDYIAAAA</sequence>
<gene>
    <name evidence="4" type="ORF">GcM3_188040</name>
</gene>
<dbReference type="InterPro" id="IPR013103">
    <property type="entry name" value="RVT_2"/>
</dbReference>
<name>A0A420HJ35_9PEZI</name>
<protein>
    <submittedName>
        <fullName evidence="4">Uncharacterized protein</fullName>
    </submittedName>
</protein>
<evidence type="ECO:0000313" key="4">
    <source>
        <dbReference type="EMBL" id="RKF57445.1"/>
    </source>
</evidence>
<feature type="domain" description="Retrovirus-related Pol polyprotein from transposon TNT 1-94-like beta-barrel" evidence="3">
    <location>
        <begin position="69"/>
        <end position="145"/>
    </location>
</feature>
<dbReference type="InterPro" id="IPR054722">
    <property type="entry name" value="PolX-like_BBD"/>
</dbReference>
<proteinExistence type="predicted"/>
<dbReference type="Pfam" id="PF07727">
    <property type="entry name" value="RVT_2"/>
    <property type="match status" value="1"/>
</dbReference>
<feature type="compositionally biased region" description="Basic and acidic residues" evidence="1">
    <location>
        <begin position="382"/>
        <end position="401"/>
    </location>
</feature>
<feature type="domain" description="Reverse transcriptase Ty1/copia-type" evidence="2">
    <location>
        <begin position="669"/>
        <end position="836"/>
    </location>
</feature>
<evidence type="ECO:0000313" key="5">
    <source>
        <dbReference type="Proteomes" id="UP000283383"/>
    </source>
</evidence>
<dbReference type="Pfam" id="PF22936">
    <property type="entry name" value="Pol_BBD"/>
    <property type="match status" value="1"/>
</dbReference>
<dbReference type="EMBL" id="MCBQ01018830">
    <property type="protein sequence ID" value="RKF57445.1"/>
    <property type="molecule type" value="Genomic_DNA"/>
</dbReference>
<dbReference type="AlphaFoldDB" id="A0A420HJ35"/>
<keyword evidence="5" id="KW-1185">Reference proteome</keyword>
<organism evidence="4 5">
    <name type="scientific">Golovinomyces cichoracearum</name>
    <dbReference type="NCBI Taxonomy" id="62708"/>
    <lineage>
        <taxon>Eukaryota</taxon>
        <taxon>Fungi</taxon>
        <taxon>Dikarya</taxon>
        <taxon>Ascomycota</taxon>
        <taxon>Pezizomycotina</taxon>
        <taxon>Leotiomycetes</taxon>
        <taxon>Erysiphales</taxon>
        <taxon>Erysiphaceae</taxon>
        <taxon>Golovinomyces</taxon>
    </lineage>
</organism>
<feature type="compositionally biased region" description="Polar residues" evidence="1">
    <location>
        <begin position="402"/>
        <end position="451"/>
    </location>
</feature>
<feature type="region of interest" description="Disordered" evidence="1">
    <location>
        <begin position="485"/>
        <end position="515"/>
    </location>
</feature>
<evidence type="ECO:0000256" key="1">
    <source>
        <dbReference type="SAM" id="MobiDB-lite"/>
    </source>
</evidence>
<dbReference type="Proteomes" id="UP000283383">
    <property type="component" value="Unassembled WGS sequence"/>
</dbReference>
<comment type="caution">
    <text evidence="4">The sequence shown here is derived from an EMBL/GenBank/DDBJ whole genome shotgun (WGS) entry which is preliminary data.</text>
</comment>